<accession>A0AA88X441</accession>
<evidence type="ECO:0000259" key="1">
    <source>
        <dbReference type="Pfam" id="PF13456"/>
    </source>
</evidence>
<keyword evidence="3" id="KW-1185">Reference proteome</keyword>
<dbReference type="EMBL" id="JAVXUP010000284">
    <property type="protein sequence ID" value="KAK3032015.1"/>
    <property type="molecule type" value="Genomic_DNA"/>
</dbReference>
<comment type="caution">
    <text evidence="2">The sequence shown here is derived from an EMBL/GenBank/DDBJ whole genome shotgun (WGS) entry which is preliminary data.</text>
</comment>
<evidence type="ECO:0000313" key="3">
    <source>
        <dbReference type="Proteomes" id="UP001188597"/>
    </source>
</evidence>
<dbReference type="PANTHER" id="PTHR48475">
    <property type="entry name" value="RIBONUCLEASE H"/>
    <property type="match status" value="1"/>
</dbReference>
<evidence type="ECO:0000313" key="2">
    <source>
        <dbReference type="EMBL" id="KAK3032015.1"/>
    </source>
</evidence>
<dbReference type="GO" id="GO:0004523">
    <property type="term" value="F:RNA-DNA hybrid ribonuclease activity"/>
    <property type="evidence" value="ECO:0007669"/>
    <property type="project" value="InterPro"/>
</dbReference>
<reference evidence="2" key="1">
    <citation type="submission" date="2022-12" db="EMBL/GenBank/DDBJ databases">
        <title>Draft genome assemblies for two species of Escallonia (Escalloniales).</title>
        <authorList>
            <person name="Chanderbali A."/>
            <person name="Dervinis C."/>
            <person name="Anghel I."/>
            <person name="Soltis D."/>
            <person name="Soltis P."/>
            <person name="Zapata F."/>
        </authorList>
    </citation>
    <scope>NUCLEOTIDE SEQUENCE</scope>
    <source>
        <strain evidence="2">UCBG64.0493</strain>
        <tissue evidence="2">Leaf</tissue>
    </source>
</reference>
<sequence>MKILTPLNTKPSQILHEIKDKEMLERPDKMRSAPSKKDKNLWCRYHNNHGHTTDNCESLKHAIEALIKRGHLRRYFDRREERREASPLAGQEGAQENAGVINTISGRIAEGGSSEQGRKAYAREVLTTMGPLAKRQKMEPAPAISFYDEDVGDTKTPHDDPLVVTLRVESFDMKRILVDNGSSAEVLFYEAFQKMSISFDRLCKIDTPLNRFINHPVVCEGIIALPVTVGTPPAQAKLMLDFVVVHVPSAYNMILGRTSLNQLRAVVSTYHMKMKFPTEHGVGEVKGDQRVARLCYMASCRNRAKETLMIGDLRDETKMERGKPTEDLMDIELYPRKQEKTARIGTGFSDDLKLKLVDLLRSYSDIFTWTASDMPGIDPKVITHKLNMDPLKKPVKQKKRTFAPERQSHTIVVLSDQPLGKVLQNPDASGRLVNWSVELGEFDIKYKPRVAIKAQALSDFVVECTVPEDPPQLVLSEVLNPWLLYVNGSSKVGSSGAGLIRISPEKFMIKYSLHFDFQASNNEAEYEALLAGIRLAHSLRVESLSVHSDSQLVVNHILDEYGAKDNRMALYLQAMKTEAAKLKNYSLSRLTSVDISKFFPSNIH</sequence>
<dbReference type="CDD" id="cd09279">
    <property type="entry name" value="RNase_HI_like"/>
    <property type="match status" value="1"/>
</dbReference>
<dbReference type="SUPFAM" id="SSF53098">
    <property type="entry name" value="Ribonuclease H-like"/>
    <property type="match status" value="1"/>
</dbReference>
<dbReference type="Proteomes" id="UP001188597">
    <property type="component" value="Unassembled WGS sequence"/>
</dbReference>
<organism evidence="2 3">
    <name type="scientific">Escallonia herrerae</name>
    <dbReference type="NCBI Taxonomy" id="1293975"/>
    <lineage>
        <taxon>Eukaryota</taxon>
        <taxon>Viridiplantae</taxon>
        <taxon>Streptophyta</taxon>
        <taxon>Embryophyta</taxon>
        <taxon>Tracheophyta</taxon>
        <taxon>Spermatophyta</taxon>
        <taxon>Magnoliopsida</taxon>
        <taxon>eudicotyledons</taxon>
        <taxon>Gunneridae</taxon>
        <taxon>Pentapetalae</taxon>
        <taxon>asterids</taxon>
        <taxon>campanulids</taxon>
        <taxon>Escalloniales</taxon>
        <taxon>Escalloniaceae</taxon>
        <taxon>Escallonia</taxon>
    </lineage>
</organism>
<dbReference type="CDD" id="cd00303">
    <property type="entry name" value="retropepsin_like"/>
    <property type="match status" value="1"/>
</dbReference>
<feature type="domain" description="RNase H type-1" evidence="1">
    <location>
        <begin position="493"/>
        <end position="586"/>
    </location>
</feature>
<protein>
    <recommendedName>
        <fullName evidence="1">RNase H type-1 domain-containing protein</fullName>
    </recommendedName>
</protein>
<dbReference type="AlphaFoldDB" id="A0AA88X441"/>
<name>A0AA88X441_9ASTE</name>
<dbReference type="InterPro" id="IPR036397">
    <property type="entry name" value="RNaseH_sf"/>
</dbReference>
<proteinExistence type="predicted"/>
<dbReference type="InterPro" id="IPR002156">
    <property type="entry name" value="RNaseH_domain"/>
</dbReference>
<dbReference type="PANTHER" id="PTHR48475:SF2">
    <property type="entry name" value="RIBONUCLEASE H"/>
    <property type="match status" value="1"/>
</dbReference>
<dbReference type="Pfam" id="PF13456">
    <property type="entry name" value="RVT_3"/>
    <property type="match status" value="1"/>
</dbReference>
<dbReference type="Gene3D" id="2.40.70.10">
    <property type="entry name" value="Acid Proteases"/>
    <property type="match status" value="1"/>
</dbReference>
<gene>
    <name evidence="2" type="ORF">RJ639_036389</name>
</gene>
<dbReference type="Gene3D" id="3.30.420.10">
    <property type="entry name" value="Ribonuclease H-like superfamily/Ribonuclease H"/>
    <property type="match status" value="1"/>
</dbReference>
<dbReference type="InterPro" id="IPR021109">
    <property type="entry name" value="Peptidase_aspartic_dom_sf"/>
</dbReference>
<dbReference type="InterPro" id="IPR012337">
    <property type="entry name" value="RNaseH-like_sf"/>
</dbReference>
<dbReference type="GO" id="GO:0003676">
    <property type="term" value="F:nucleic acid binding"/>
    <property type="evidence" value="ECO:0007669"/>
    <property type="project" value="InterPro"/>
</dbReference>